<proteinExistence type="predicted"/>
<dbReference type="EMBL" id="ML732400">
    <property type="protein sequence ID" value="KAB8068323.1"/>
    <property type="molecule type" value="Genomic_DNA"/>
</dbReference>
<evidence type="ECO:0000313" key="1">
    <source>
        <dbReference type="EMBL" id="KAB8068323.1"/>
    </source>
</evidence>
<organism evidence="1 2">
    <name type="scientific">Aspergillus leporis</name>
    <dbReference type="NCBI Taxonomy" id="41062"/>
    <lineage>
        <taxon>Eukaryota</taxon>
        <taxon>Fungi</taxon>
        <taxon>Dikarya</taxon>
        <taxon>Ascomycota</taxon>
        <taxon>Pezizomycotina</taxon>
        <taxon>Eurotiomycetes</taxon>
        <taxon>Eurotiomycetidae</taxon>
        <taxon>Eurotiales</taxon>
        <taxon>Aspergillaceae</taxon>
        <taxon>Aspergillus</taxon>
        <taxon>Aspergillus subgen. Circumdati</taxon>
    </lineage>
</organism>
<protein>
    <submittedName>
        <fullName evidence="1">Uncharacterized protein</fullName>
    </submittedName>
</protein>
<accession>A0A5N5WIK6</accession>
<reference evidence="1 2" key="1">
    <citation type="submission" date="2019-04" db="EMBL/GenBank/DDBJ databases">
        <title>Friends and foes A comparative genomics study of 23 Aspergillus species from section Flavi.</title>
        <authorList>
            <consortium name="DOE Joint Genome Institute"/>
            <person name="Kjaerbolling I."/>
            <person name="Vesth T."/>
            <person name="Frisvad J.C."/>
            <person name="Nybo J.L."/>
            <person name="Theobald S."/>
            <person name="Kildgaard S."/>
            <person name="Isbrandt T."/>
            <person name="Kuo A."/>
            <person name="Sato A."/>
            <person name="Lyhne E.K."/>
            <person name="Kogle M.E."/>
            <person name="Wiebenga A."/>
            <person name="Kun R.S."/>
            <person name="Lubbers R.J."/>
            <person name="Makela M.R."/>
            <person name="Barry K."/>
            <person name="Chovatia M."/>
            <person name="Clum A."/>
            <person name="Daum C."/>
            <person name="Haridas S."/>
            <person name="He G."/>
            <person name="LaButti K."/>
            <person name="Lipzen A."/>
            <person name="Mondo S."/>
            <person name="Riley R."/>
            <person name="Salamov A."/>
            <person name="Simmons B.A."/>
            <person name="Magnuson J.K."/>
            <person name="Henrissat B."/>
            <person name="Mortensen U.H."/>
            <person name="Larsen T.O."/>
            <person name="Devries R.P."/>
            <person name="Grigoriev I.V."/>
            <person name="Machida M."/>
            <person name="Baker S.E."/>
            <person name="Andersen M.R."/>
        </authorList>
    </citation>
    <scope>NUCLEOTIDE SEQUENCE [LARGE SCALE GENOMIC DNA]</scope>
    <source>
        <strain evidence="1 2">CBS 151.66</strain>
    </source>
</reference>
<gene>
    <name evidence="1" type="ORF">BDV29DRAFT_184737</name>
</gene>
<name>A0A5N5WIK6_9EURO</name>
<sequence length="52" mass="6201">MFLEFFCHFRVLTEPTKHWSLSAHTHTNRPTLTHTHTHMGKCPFFPLVPNIR</sequence>
<dbReference type="Proteomes" id="UP000326565">
    <property type="component" value="Unassembled WGS sequence"/>
</dbReference>
<keyword evidence="2" id="KW-1185">Reference proteome</keyword>
<dbReference type="AlphaFoldDB" id="A0A5N5WIK6"/>
<evidence type="ECO:0000313" key="2">
    <source>
        <dbReference type="Proteomes" id="UP000326565"/>
    </source>
</evidence>